<keyword evidence="4 7" id="KW-0812">Transmembrane</keyword>
<organism evidence="8 9">
    <name type="scientific">Marivibrio halodurans</name>
    <dbReference type="NCBI Taxonomy" id="2039722"/>
    <lineage>
        <taxon>Bacteria</taxon>
        <taxon>Pseudomonadati</taxon>
        <taxon>Pseudomonadota</taxon>
        <taxon>Alphaproteobacteria</taxon>
        <taxon>Rhodospirillales</taxon>
        <taxon>Rhodospirillaceae</taxon>
        <taxon>Marivibrio</taxon>
    </lineage>
</organism>
<sequence length="158" mass="16642">MSDMTDKTASPSVPPKRLLAFAAPITDALTPYAEPVLRITVGALLIPHGYGKLLGGGLQGTADFFASVGFEPAYLLALLVGLVELVGGIALVLGLLTRPVAVAVAVFMANAVLFHAANGFLWTNGGYEYPLMWMIAALFFAVRGGGRFSLDRAIGREF</sequence>
<dbReference type="RefSeq" id="WP_210681173.1">
    <property type="nucleotide sequence ID" value="NZ_JAGMWN010000002.1"/>
</dbReference>
<evidence type="ECO:0000256" key="5">
    <source>
        <dbReference type="ARBA" id="ARBA00022989"/>
    </source>
</evidence>
<comment type="subcellular location">
    <subcellularLocation>
        <location evidence="1">Cell membrane</location>
        <topology evidence="1">Multi-pass membrane protein</topology>
    </subcellularLocation>
</comment>
<comment type="caution">
    <text evidence="8">The sequence shown here is derived from an EMBL/GenBank/DDBJ whole genome shotgun (WGS) entry which is preliminary data.</text>
</comment>
<evidence type="ECO:0000256" key="7">
    <source>
        <dbReference type="SAM" id="Phobius"/>
    </source>
</evidence>
<keyword evidence="5 7" id="KW-1133">Transmembrane helix</keyword>
<reference evidence="8" key="1">
    <citation type="submission" date="2021-04" db="EMBL/GenBank/DDBJ databases">
        <authorList>
            <person name="Zhang D.-C."/>
        </authorList>
    </citation>
    <scope>NUCLEOTIDE SEQUENCE</scope>
    <source>
        <strain evidence="8">CGMCC 1.15697</strain>
    </source>
</reference>
<evidence type="ECO:0000256" key="2">
    <source>
        <dbReference type="ARBA" id="ARBA00006679"/>
    </source>
</evidence>
<keyword evidence="3" id="KW-1003">Cell membrane</keyword>
<dbReference type="InterPro" id="IPR032808">
    <property type="entry name" value="DoxX"/>
</dbReference>
<evidence type="ECO:0000313" key="9">
    <source>
        <dbReference type="Proteomes" id="UP000672602"/>
    </source>
</evidence>
<feature type="transmembrane region" description="Helical" evidence="7">
    <location>
        <begin position="73"/>
        <end position="93"/>
    </location>
</feature>
<dbReference type="InterPro" id="IPR051907">
    <property type="entry name" value="DoxX-like_oxidoreductase"/>
</dbReference>
<dbReference type="EMBL" id="JAGMWN010000002">
    <property type="protein sequence ID" value="MBP5856608.1"/>
    <property type="molecule type" value="Genomic_DNA"/>
</dbReference>
<proteinExistence type="inferred from homology"/>
<dbReference type="PANTHER" id="PTHR33452:SF1">
    <property type="entry name" value="INNER MEMBRANE PROTEIN YPHA-RELATED"/>
    <property type="match status" value="1"/>
</dbReference>
<evidence type="ECO:0000256" key="6">
    <source>
        <dbReference type="ARBA" id="ARBA00023136"/>
    </source>
</evidence>
<evidence type="ECO:0000256" key="3">
    <source>
        <dbReference type="ARBA" id="ARBA00022475"/>
    </source>
</evidence>
<name>A0A8J7SL35_9PROT</name>
<protein>
    <submittedName>
        <fullName evidence="8">DoxX family protein</fullName>
    </submittedName>
</protein>
<dbReference type="Proteomes" id="UP000672602">
    <property type="component" value="Unassembled WGS sequence"/>
</dbReference>
<comment type="similarity">
    <text evidence="2">Belongs to the DoxX family.</text>
</comment>
<dbReference type="AlphaFoldDB" id="A0A8J7SL35"/>
<feature type="transmembrane region" description="Helical" evidence="7">
    <location>
        <begin position="129"/>
        <end position="146"/>
    </location>
</feature>
<evidence type="ECO:0000256" key="4">
    <source>
        <dbReference type="ARBA" id="ARBA00022692"/>
    </source>
</evidence>
<keyword evidence="6 7" id="KW-0472">Membrane</keyword>
<evidence type="ECO:0000256" key="1">
    <source>
        <dbReference type="ARBA" id="ARBA00004651"/>
    </source>
</evidence>
<feature type="transmembrane region" description="Helical" evidence="7">
    <location>
        <begin position="100"/>
        <end position="123"/>
    </location>
</feature>
<gene>
    <name evidence="8" type="ORF">KAJ83_06285</name>
</gene>
<keyword evidence="9" id="KW-1185">Reference proteome</keyword>
<evidence type="ECO:0000313" key="8">
    <source>
        <dbReference type="EMBL" id="MBP5856608.1"/>
    </source>
</evidence>
<dbReference type="Pfam" id="PF07681">
    <property type="entry name" value="DoxX"/>
    <property type="match status" value="1"/>
</dbReference>
<dbReference type="GO" id="GO:0005886">
    <property type="term" value="C:plasma membrane"/>
    <property type="evidence" value="ECO:0007669"/>
    <property type="project" value="UniProtKB-SubCell"/>
</dbReference>
<accession>A0A8J7SL35</accession>
<dbReference type="PANTHER" id="PTHR33452">
    <property type="entry name" value="OXIDOREDUCTASE CATD-RELATED"/>
    <property type="match status" value="1"/>
</dbReference>